<comment type="caution">
    <text evidence="3">The sequence shown here is derived from an EMBL/GenBank/DDBJ whole genome shotgun (WGS) entry which is preliminary data.</text>
</comment>
<dbReference type="PROSITE" id="PS51159">
    <property type="entry name" value="CBM21"/>
    <property type="match status" value="1"/>
</dbReference>
<feature type="region of interest" description="Disordered" evidence="1">
    <location>
        <begin position="127"/>
        <end position="150"/>
    </location>
</feature>
<evidence type="ECO:0000256" key="1">
    <source>
        <dbReference type="SAM" id="MobiDB-lite"/>
    </source>
</evidence>
<dbReference type="InterPro" id="IPR005036">
    <property type="entry name" value="CBM21_dom"/>
</dbReference>
<protein>
    <recommendedName>
        <fullName evidence="2">CBM21 domain-containing protein</fullName>
    </recommendedName>
</protein>
<evidence type="ECO:0000259" key="2">
    <source>
        <dbReference type="PROSITE" id="PS51159"/>
    </source>
</evidence>
<dbReference type="Gene3D" id="2.60.40.2440">
    <property type="entry name" value="Carbohydrate binding type-21 domain"/>
    <property type="match status" value="1"/>
</dbReference>
<sequence>MTDIISNIKIQKPVPISNRRVSLQQNTSNDHPATDNSHQIKSTPLLSHHNSMLANSYALASAEPLSLSYKPTKQHELLLKSSLKLHKNIPTMAKSVRFNMPLVQILHFHVPSTNEEEVYDEVFEGVDEEDEDDGDYFGDDQDDQDEEEENELEDAFLELFSKRLSPCSDYDPSIYHPAIQQSILDASFDTTSLDLKLPNWPTASPLNRSITQMVTLESLGWEDARSIIKGRVLVRNVAFEKTVTVRMSFNHWQTWIDVDARYEASSEDAAFDRFVFELVTPNHLSYMNLINSDSHCSLAVKYQVDGAEYWDNNSGKDFLMQWAPPCGYSAFLGAKQDNETAYSFPTTTTAMATNKATTMCMTISTPTIGKTTIGMPTMCTTTIDTPTIGTSTIGTPTIGTSTKGTSTIGTSTIGTPIINKTTIGKTAIGTTIIGTTTIGKTTIGTTTIGKTTIGKTTIGTTTIGTNTIGTTTTGTTTIGTTTFTPMPTVVGGSQIASLLLLEQQRKSPTPAMLLFQEDPFMQFRKEEYYPTTIISDGYPACNNMYIDPSPVDRYGKQGLSDGAFGVSPQQQQMSAHFQYYLDRKKQDNEQVREYHYPRLLSVTDHDEGPMRVSLTPSSPLLIPPNRNDLVIT</sequence>
<dbReference type="AlphaFoldDB" id="A0A8H7R709"/>
<dbReference type="EMBL" id="JAEPRD010000041">
    <property type="protein sequence ID" value="KAG2204825.1"/>
    <property type="molecule type" value="Genomic_DNA"/>
</dbReference>
<accession>A0A8H7R709</accession>
<dbReference type="PANTHER" id="PTHR12307:SF36">
    <property type="entry name" value="GLYCOGEN-BINDING SUBUNIT 76A"/>
    <property type="match status" value="1"/>
</dbReference>
<dbReference type="InterPro" id="IPR038175">
    <property type="entry name" value="CBM21_dom_sf"/>
</dbReference>
<dbReference type="GO" id="GO:0008157">
    <property type="term" value="F:protein phosphatase 1 binding"/>
    <property type="evidence" value="ECO:0007669"/>
    <property type="project" value="TreeGrafter"/>
</dbReference>
<keyword evidence="4" id="KW-1185">Reference proteome</keyword>
<feature type="domain" description="CBM21" evidence="2">
    <location>
        <begin position="208"/>
        <end position="321"/>
    </location>
</feature>
<dbReference type="GO" id="GO:0000164">
    <property type="term" value="C:protein phosphatase type 1 complex"/>
    <property type="evidence" value="ECO:0007669"/>
    <property type="project" value="TreeGrafter"/>
</dbReference>
<dbReference type="PANTHER" id="PTHR12307">
    <property type="entry name" value="PROTEIN PHOSPHATASE 1 REGULATORY SUBUNIT"/>
    <property type="match status" value="1"/>
</dbReference>
<gene>
    <name evidence="3" type="ORF">INT47_004100</name>
</gene>
<dbReference type="InterPro" id="IPR050782">
    <property type="entry name" value="PP1_regulatory_subunit_3"/>
</dbReference>
<evidence type="ECO:0000313" key="3">
    <source>
        <dbReference type="EMBL" id="KAG2204825.1"/>
    </source>
</evidence>
<dbReference type="Proteomes" id="UP000603453">
    <property type="component" value="Unassembled WGS sequence"/>
</dbReference>
<proteinExistence type="predicted"/>
<evidence type="ECO:0000313" key="4">
    <source>
        <dbReference type="Proteomes" id="UP000603453"/>
    </source>
</evidence>
<reference evidence="3" key="1">
    <citation type="submission" date="2020-12" db="EMBL/GenBank/DDBJ databases">
        <title>Metabolic potential, ecology and presence of endohyphal bacteria is reflected in genomic diversity of Mucoromycotina.</title>
        <authorList>
            <person name="Muszewska A."/>
            <person name="Okrasinska A."/>
            <person name="Steczkiewicz K."/>
            <person name="Drgas O."/>
            <person name="Orlowska M."/>
            <person name="Perlinska-Lenart U."/>
            <person name="Aleksandrzak-Piekarczyk T."/>
            <person name="Szatraj K."/>
            <person name="Zielenkiewicz U."/>
            <person name="Pilsyk S."/>
            <person name="Malc E."/>
            <person name="Mieczkowski P."/>
            <person name="Kruszewska J.S."/>
            <person name="Biernat P."/>
            <person name="Pawlowska J."/>
        </authorList>
    </citation>
    <scope>NUCLEOTIDE SEQUENCE</scope>
    <source>
        <strain evidence="3">WA0000017839</strain>
    </source>
</reference>
<dbReference type="Pfam" id="PF03370">
    <property type="entry name" value="CBM_21"/>
    <property type="match status" value="1"/>
</dbReference>
<name>A0A8H7R709_9FUNG</name>
<organism evidence="3 4">
    <name type="scientific">Mucor saturninus</name>
    <dbReference type="NCBI Taxonomy" id="64648"/>
    <lineage>
        <taxon>Eukaryota</taxon>
        <taxon>Fungi</taxon>
        <taxon>Fungi incertae sedis</taxon>
        <taxon>Mucoromycota</taxon>
        <taxon>Mucoromycotina</taxon>
        <taxon>Mucoromycetes</taxon>
        <taxon>Mucorales</taxon>
        <taxon>Mucorineae</taxon>
        <taxon>Mucoraceae</taxon>
        <taxon>Mucor</taxon>
    </lineage>
</organism>
<dbReference type="OrthoDB" id="1881at2759"/>